<organism evidence="9 11">
    <name type="scientific">Capnocytophaga catalasegens</name>
    <dbReference type="NCBI Taxonomy" id="1004260"/>
    <lineage>
        <taxon>Bacteria</taxon>
        <taxon>Pseudomonadati</taxon>
        <taxon>Bacteroidota</taxon>
        <taxon>Flavobacteriia</taxon>
        <taxon>Flavobacteriales</taxon>
        <taxon>Flavobacteriaceae</taxon>
        <taxon>Capnocytophaga</taxon>
    </lineage>
</organism>
<keyword evidence="12" id="KW-1185">Reference proteome</keyword>
<keyword evidence="6" id="KW-0472">Membrane</keyword>
<reference evidence="9 12" key="1">
    <citation type="submission" date="2021-11" db="EMBL/GenBank/DDBJ databases">
        <title>Draft genome sequence of Capnocytophaga sp. strain KC07075 isolated from cat oral cavity.</title>
        <authorList>
            <person name="Suzuki M."/>
            <person name="Imaoka K."/>
            <person name="Kimura M."/>
            <person name="Morikawa S."/>
            <person name="Maeda K."/>
        </authorList>
    </citation>
    <scope>NUCLEOTIDE SEQUENCE</scope>
    <source>
        <strain evidence="9">KC07075</strain>
        <strain evidence="10 12">KC07079</strain>
    </source>
</reference>
<dbReference type="GO" id="GO:0045259">
    <property type="term" value="C:proton-transporting ATP synthase complex"/>
    <property type="evidence" value="ECO:0007669"/>
    <property type="project" value="UniProtKB-KW"/>
</dbReference>
<dbReference type="InterPro" id="IPR036771">
    <property type="entry name" value="ATPsynth_dsu/esu_N"/>
</dbReference>
<dbReference type="InterPro" id="IPR020546">
    <property type="entry name" value="ATP_synth_F1_dsu/esu_N"/>
</dbReference>
<protein>
    <recommendedName>
        <fullName evidence="8">ATP synthase F1 complex delta/epsilon subunit N-terminal domain-containing protein</fullName>
    </recommendedName>
</protein>
<evidence type="ECO:0000256" key="6">
    <source>
        <dbReference type="ARBA" id="ARBA00023136"/>
    </source>
</evidence>
<accession>A0AAV5AYZ4</accession>
<dbReference type="GO" id="GO:0012505">
    <property type="term" value="C:endomembrane system"/>
    <property type="evidence" value="ECO:0007669"/>
    <property type="project" value="UniProtKB-SubCell"/>
</dbReference>
<evidence type="ECO:0000256" key="1">
    <source>
        <dbReference type="ARBA" id="ARBA00003543"/>
    </source>
</evidence>
<comment type="subcellular location">
    <subcellularLocation>
        <location evidence="2">Endomembrane system</location>
        <topology evidence="2">Peripheral membrane protein</topology>
    </subcellularLocation>
</comment>
<dbReference type="AlphaFoldDB" id="A0AAV5AYZ4"/>
<evidence type="ECO:0000256" key="5">
    <source>
        <dbReference type="ARBA" id="ARBA00023065"/>
    </source>
</evidence>
<dbReference type="GO" id="GO:0046933">
    <property type="term" value="F:proton-transporting ATP synthase activity, rotational mechanism"/>
    <property type="evidence" value="ECO:0007669"/>
    <property type="project" value="InterPro"/>
</dbReference>
<evidence type="ECO:0000313" key="9">
    <source>
        <dbReference type="EMBL" id="GJM50328.1"/>
    </source>
</evidence>
<sequence length="92" mass="10108">MYIEVVTPEAILFKGKVTAVTLPSVKGAFQILENHAAIIAVLVKGNIKIKGSVQPEIFIEERFEKEGKDELLLSINSGIVEHKDNHAIILAE</sequence>
<dbReference type="Gene3D" id="2.60.15.10">
    <property type="entry name" value="F0F1 ATP synthase delta/epsilon subunit, N-terminal"/>
    <property type="match status" value="1"/>
</dbReference>
<dbReference type="EMBL" id="BQKA01000024">
    <property type="protein sequence ID" value="GJM50328.1"/>
    <property type="molecule type" value="Genomic_DNA"/>
</dbReference>
<dbReference type="Pfam" id="PF02823">
    <property type="entry name" value="ATP-synt_DE_N"/>
    <property type="match status" value="1"/>
</dbReference>
<evidence type="ECO:0000256" key="2">
    <source>
        <dbReference type="ARBA" id="ARBA00004184"/>
    </source>
</evidence>
<keyword evidence="5" id="KW-0406">Ion transport</keyword>
<dbReference type="Proteomes" id="UP001207736">
    <property type="component" value="Unassembled WGS sequence"/>
</dbReference>
<comment type="caution">
    <text evidence="9">The sequence shown here is derived from an EMBL/GenBank/DDBJ whole genome shotgun (WGS) entry which is preliminary data.</text>
</comment>
<comment type="function">
    <text evidence="1">Produces ATP from ADP in the presence of a proton gradient across the membrane.</text>
</comment>
<dbReference type="EMBL" id="BQKB01000050">
    <property type="protein sequence ID" value="GJM53845.1"/>
    <property type="molecule type" value="Genomic_DNA"/>
</dbReference>
<name>A0AAV5AYZ4_9FLAO</name>
<dbReference type="SUPFAM" id="SSF51344">
    <property type="entry name" value="Epsilon subunit of F1F0-ATP synthase N-terminal domain"/>
    <property type="match status" value="1"/>
</dbReference>
<evidence type="ECO:0000313" key="11">
    <source>
        <dbReference type="Proteomes" id="UP001207736"/>
    </source>
</evidence>
<proteinExistence type="inferred from homology"/>
<dbReference type="InterPro" id="IPR001469">
    <property type="entry name" value="ATP_synth_F1_dsu/esu"/>
</dbReference>
<gene>
    <name evidence="9" type="ORF">RCZ15_13010</name>
    <name evidence="10" type="ORF">RCZ16_21610</name>
</gene>
<dbReference type="Proteomes" id="UP001208692">
    <property type="component" value="Unassembled WGS sequence"/>
</dbReference>
<evidence type="ECO:0000259" key="8">
    <source>
        <dbReference type="Pfam" id="PF02823"/>
    </source>
</evidence>
<evidence type="ECO:0000256" key="7">
    <source>
        <dbReference type="ARBA" id="ARBA00023196"/>
    </source>
</evidence>
<evidence type="ECO:0000256" key="4">
    <source>
        <dbReference type="ARBA" id="ARBA00022448"/>
    </source>
</evidence>
<feature type="domain" description="ATP synthase F1 complex delta/epsilon subunit N-terminal" evidence="8">
    <location>
        <begin position="1"/>
        <end position="92"/>
    </location>
</feature>
<dbReference type="CDD" id="cd12152">
    <property type="entry name" value="F1-ATPase_delta"/>
    <property type="match status" value="1"/>
</dbReference>
<keyword evidence="7" id="KW-0066">ATP synthesis</keyword>
<comment type="similarity">
    <text evidence="3">Belongs to the ATPase epsilon chain family.</text>
</comment>
<evidence type="ECO:0000313" key="10">
    <source>
        <dbReference type="EMBL" id="GJM53845.1"/>
    </source>
</evidence>
<evidence type="ECO:0000256" key="3">
    <source>
        <dbReference type="ARBA" id="ARBA00005712"/>
    </source>
</evidence>
<evidence type="ECO:0000313" key="12">
    <source>
        <dbReference type="Proteomes" id="UP001208692"/>
    </source>
</evidence>
<dbReference type="RefSeq" id="WP_264847594.1">
    <property type="nucleotide sequence ID" value="NZ_BPMA01000065.1"/>
</dbReference>
<keyword evidence="7" id="KW-0139">CF(1)</keyword>
<keyword evidence="4" id="KW-0813">Transport</keyword>